<organism evidence="9 10">
    <name type="scientific">Dioscorea zingiberensis</name>
    <dbReference type="NCBI Taxonomy" id="325984"/>
    <lineage>
        <taxon>Eukaryota</taxon>
        <taxon>Viridiplantae</taxon>
        <taxon>Streptophyta</taxon>
        <taxon>Embryophyta</taxon>
        <taxon>Tracheophyta</taxon>
        <taxon>Spermatophyta</taxon>
        <taxon>Magnoliopsida</taxon>
        <taxon>Liliopsida</taxon>
        <taxon>Dioscoreales</taxon>
        <taxon>Dioscoreaceae</taxon>
        <taxon>Dioscorea</taxon>
    </lineage>
</organism>
<dbReference type="GO" id="GO:0004097">
    <property type="term" value="F:catechol oxidase activity"/>
    <property type="evidence" value="ECO:0007669"/>
    <property type="project" value="InterPro"/>
</dbReference>
<evidence type="ECO:0000256" key="1">
    <source>
        <dbReference type="ARBA" id="ARBA00001973"/>
    </source>
</evidence>
<dbReference type="EMBL" id="JAGGNH010000003">
    <property type="protein sequence ID" value="KAJ0978868.1"/>
    <property type="molecule type" value="Genomic_DNA"/>
</dbReference>
<dbReference type="InterPro" id="IPR002227">
    <property type="entry name" value="Tyrosinase_Cu-bd"/>
</dbReference>
<name>A0A9D5CTA3_9LILI</name>
<dbReference type="Proteomes" id="UP001085076">
    <property type="component" value="Miscellaneous, Linkage group lg03"/>
</dbReference>
<accession>A0A9D5CTA3</accession>
<evidence type="ECO:0000256" key="5">
    <source>
        <dbReference type="ARBA" id="ARBA00023002"/>
    </source>
</evidence>
<evidence type="ECO:0000313" key="9">
    <source>
        <dbReference type="EMBL" id="KAJ0978868.1"/>
    </source>
</evidence>
<dbReference type="Pfam" id="PF12142">
    <property type="entry name" value="PPO1_DWL"/>
    <property type="match status" value="1"/>
</dbReference>
<dbReference type="Gene3D" id="1.10.1280.10">
    <property type="entry name" value="Di-copper center containing domain from catechol oxidase"/>
    <property type="match status" value="1"/>
</dbReference>
<evidence type="ECO:0000256" key="4">
    <source>
        <dbReference type="ARBA" id="ARBA00022784"/>
    </source>
</evidence>
<dbReference type="OrthoDB" id="6132182at2759"/>
<dbReference type="Pfam" id="PF00264">
    <property type="entry name" value="Tyrosinase"/>
    <property type="match status" value="1"/>
</dbReference>
<keyword evidence="6" id="KW-0186">Copper</keyword>
<dbReference type="InterPro" id="IPR050316">
    <property type="entry name" value="Tyrosinase/Hemocyanin"/>
</dbReference>
<keyword evidence="10" id="KW-1185">Reference proteome</keyword>
<comment type="caution">
    <text evidence="9">The sequence shown here is derived from an EMBL/GenBank/DDBJ whole genome shotgun (WGS) entry which is preliminary data.</text>
</comment>
<proteinExistence type="inferred from homology"/>
<gene>
    <name evidence="9" type="ORF">J5N97_014342</name>
</gene>
<keyword evidence="4" id="KW-0883">Thioether bond</keyword>
<evidence type="ECO:0000259" key="8">
    <source>
        <dbReference type="PROSITE" id="PS00497"/>
    </source>
</evidence>
<dbReference type="InterPro" id="IPR008922">
    <property type="entry name" value="Di-copper_centre_dom_sf"/>
</dbReference>
<dbReference type="PANTHER" id="PTHR11474:SF76">
    <property type="entry name" value="SHKT DOMAIN-CONTAINING PROTEIN"/>
    <property type="match status" value="1"/>
</dbReference>
<evidence type="ECO:0000256" key="7">
    <source>
        <dbReference type="ARBA" id="ARBA00023157"/>
    </source>
</evidence>
<evidence type="ECO:0000256" key="2">
    <source>
        <dbReference type="ARBA" id="ARBA00009928"/>
    </source>
</evidence>
<evidence type="ECO:0000256" key="6">
    <source>
        <dbReference type="ARBA" id="ARBA00023008"/>
    </source>
</evidence>
<dbReference type="AlphaFoldDB" id="A0A9D5CTA3"/>
<dbReference type="PROSITE" id="PS00497">
    <property type="entry name" value="TYROSINASE_1"/>
    <property type="match status" value="1"/>
</dbReference>
<reference evidence="9" key="1">
    <citation type="submission" date="2021-03" db="EMBL/GenBank/DDBJ databases">
        <authorList>
            <person name="Li Z."/>
            <person name="Yang C."/>
        </authorList>
    </citation>
    <scope>NUCLEOTIDE SEQUENCE</scope>
    <source>
        <strain evidence="9">Dzin_1.0</strain>
        <tissue evidence="9">Leaf</tissue>
    </source>
</reference>
<dbReference type="InterPro" id="IPR022740">
    <property type="entry name" value="Polyphenol_oxidase_C"/>
</dbReference>
<dbReference type="InterPro" id="IPR022739">
    <property type="entry name" value="Polyphenol_oxidase_cen"/>
</dbReference>
<dbReference type="PANTHER" id="PTHR11474">
    <property type="entry name" value="TYROSINASE FAMILY MEMBER"/>
    <property type="match status" value="1"/>
</dbReference>
<sequence length="600" mass="68022">MGLTTQSLASFLSATTSACPLGYSTTSKQPKLAAPSSTTSLNLVSTRVRCSLKDEQSRSSFLMDRRDMLVGLGGLYGATEGMLAANAAPLEPPDLEDKSACVRATENNIETKCPGTDLLNCCPEYQGNPVTVKNYDFPKTTLRVRKPAQKVANDPVYMNKYKMAVQKMKDLPDNHPWNYYQQAKVHCAFCNEAYHQENGVPLQVHNSWIFLPWHRYYLHFYERILGKLIDDETFALPYWNFDIKEGMTMPTIFLDTASPIYNERRDMDHYPPVLLDYKYAYTDGDSGVEGDDLVQENLEYLRRTFKEGLPLPELFMGDRVRAGEEADPTKSLGQLEAIHNAVHFWVGPKESPHIDMGSFATAARDSIFFCLHSNVDRLWDFYRRRRNYCIEFNDKDWLESTFVFYDENKEVVKVQIKDSLDINNFCYTYEVSPAPWLDAVPKKKLKTKPKGQLVQVKEFGSEPRALDSVIRVLLTRPKKSRSKEEKKDQSEVLLIEGIEVTDSKEARFDVYLDAPTDSDRAGPDKGDFVGSFVRLPEAVKAMKEKGKKGQFKLGLTGALEENEIEDAEKIVLTLVPRVGNVTIGGVSILLFKNDVNCPYG</sequence>
<comment type="similarity">
    <text evidence="2">Belongs to the tyrosinase family.</text>
</comment>
<evidence type="ECO:0000256" key="3">
    <source>
        <dbReference type="ARBA" id="ARBA00022723"/>
    </source>
</evidence>
<dbReference type="PRINTS" id="PR00092">
    <property type="entry name" value="TYROSINASE"/>
</dbReference>
<keyword evidence="5" id="KW-0560">Oxidoreductase</keyword>
<dbReference type="Pfam" id="PF12143">
    <property type="entry name" value="PPO1_KFDV"/>
    <property type="match status" value="1"/>
</dbReference>
<feature type="domain" description="Tyrosinase copper-binding" evidence="8">
    <location>
        <begin position="205"/>
        <end position="222"/>
    </location>
</feature>
<evidence type="ECO:0000313" key="10">
    <source>
        <dbReference type="Proteomes" id="UP001085076"/>
    </source>
</evidence>
<keyword evidence="3" id="KW-0479">Metal-binding</keyword>
<dbReference type="GO" id="GO:0046872">
    <property type="term" value="F:metal ion binding"/>
    <property type="evidence" value="ECO:0007669"/>
    <property type="project" value="UniProtKB-KW"/>
</dbReference>
<dbReference type="SUPFAM" id="SSF48056">
    <property type="entry name" value="Di-copper centre-containing domain"/>
    <property type="match status" value="1"/>
</dbReference>
<protein>
    <recommendedName>
        <fullName evidence="8">Tyrosinase copper-binding domain-containing protein</fullName>
    </recommendedName>
</protein>
<reference evidence="9" key="2">
    <citation type="journal article" date="2022" name="Hortic Res">
        <title>The genome of Dioscorea zingiberensis sheds light on the biosynthesis, origin and evolution of the medicinally important diosgenin saponins.</title>
        <authorList>
            <person name="Li Y."/>
            <person name="Tan C."/>
            <person name="Li Z."/>
            <person name="Guo J."/>
            <person name="Li S."/>
            <person name="Chen X."/>
            <person name="Wang C."/>
            <person name="Dai X."/>
            <person name="Yang H."/>
            <person name="Song W."/>
            <person name="Hou L."/>
            <person name="Xu J."/>
            <person name="Tong Z."/>
            <person name="Xu A."/>
            <person name="Yuan X."/>
            <person name="Wang W."/>
            <person name="Yang Q."/>
            <person name="Chen L."/>
            <person name="Sun Z."/>
            <person name="Wang K."/>
            <person name="Pan B."/>
            <person name="Chen J."/>
            <person name="Bao Y."/>
            <person name="Liu F."/>
            <person name="Qi X."/>
            <person name="Gang D.R."/>
            <person name="Wen J."/>
            <person name="Li J."/>
        </authorList>
    </citation>
    <scope>NUCLEOTIDE SEQUENCE</scope>
    <source>
        <strain evidence="9">Dzin_1.0</strain>
    </source>
</reference>
<comment type="cofactor">
    <cofactor evidence="1">
        <name>Cu(2+)</name>
        <dbReference type="ChEBI" id="CHEBI:29036"/>
    </cofactor>
</comment>
<keyword evidence="7" id="KW-1015">Disulfide bond</keyword>